<dbReference type="GO" id="GO:0008408">
    <property type="term" value="F:3'-5' exonuclease activity"/>
    <property type="evidence" value="ECO:0007669"/>
    <property type="project" value="TreeGrafter"/>
</dbReference>
<reference evidence="2 3" key="1">
    <citation type="submission" date="2015-09" db="EMBL/GenBank/DDBJ databases">
        <authorList>
            <consortium name="Pathogen Informatics"/>
        </authorList>
    </citation>
    <scope>NUCLEOTIDE SEQUENCE [LARGE SCALE GENOMIC DNA]</scope>
    <source>
        <strain evidence="2 3">2789STDY5608887</strain>
    </source>
</reference>
<dbReference type="AlphaFoldDB" id="A0A173S3X0"/>
<dbReference type="InterPro" id="IPR036397">
    <property type="entry name" value="RNaseH_sf"/>
</dbReference>
<evidence type="ECO:0000313" key="2">
    <source>
        <dbReference type="EMBL" id="CUM85144.1"/>
    </source>
</evidence>
<dbReference type="GO" id="GO:0003676">
    <property type="term" value="F:nucleic acid binding"/>
    <property type="evidence" value="ECO:0007669"/>
    <property type="project" value="InterPro"/>
</dbReference>
<evidence type="ECO:0000313" key="3">
    <source>
        <dbReference type="Proteomes" id="UP000095453"/>
    </source>
</evidence>
<dbReference type="PANTHER" id="PTHR30231:SF41">
    <property type="entry name" value="DNA POLYMERASE III SUBUNIT EPSILON"/>
    <property type="match status" value="1"/>
</dbReference>
<dbReference type="CDD" id="cd06127">
    <property type="entry name" value="DEDDh"/>
    <property type="match status" value="1"/>
</dbReference>
<dbReference type="InterPro" id="IPR012337">
    <property type="entry name" value="RNaseH-like_sf"/>
</dbReference>
<protein>
    <submittedName>
        <fullName evidence="2">DNA polymerase III, epsilon subunit</fullName>
    </submittedName>
</protein>
<organism evidence="2 3">
    <name type="scientific">Roseburia inulinivorans</name>
    <dbReference type="NCBI Taxonomy" id="360807"/>
    <lineage>
        <taxon>Bacteria</taxon>
        <taxon>Bacillati</taxon>
        <taxon>Bacillota</taxon>
        <taxon>Clostridia</taxon>
        <taxon>Lachnospirales</taxon>
        <taxon>Lachnospiraceae</taxon>
        <taxon>Roseburia</taxon>
    </lineage>
</organism>
<dbReference type="GO" id="GO:0005829">
    <property type="term" value="C:cytosol"/>
    <property type="evidence" value="ECO:0007669"/>
    <property type="project" value="TreeGrafter"/>
</dbReference>
<dbReference type="Gene3D" id="3.30.420.10">
    <property type="entry name" value="Ribonuclease H-like superfamily/Ribonuclease H"/>
    <property type="match status" value="1"/>
</dbReference>
<dbReference type="SMART" id="SM00479">
    <property type="entry name" value="EXOIII"/>
    <property type="match status" value="1"/>
</dbReference>
<evidence type="ECO:0000259" key="1">
    <source>
        <dbReference type="SMART" id="SM00479"/>
    </source>
</evidence>
<dbReference type="Proteomes" id="UP000095453">
    <property type="component" value="Unassembled WGS sequence"/>
</dbReference>
<dbReference type="Pfam" id="PF00929">
    <property type="entry name" value="RNase_T"/>
    <property type="match status" value="1"/>
</dbReference>
<dbReference type="SUPFAM" id="SSF53098">
    <property type="entry name" value="Ribonuclease H-like"/>
    <property type="match status" value="1"/>
</dbReference>
<accession>A0A173S3X0</accession>
<dbReference type="InterPro" id="IPR013520">
    <property type="entry name" value="Ribonucl_H"/>
</dbReference>
<dbReference type="PANTHER" id="PTHR30231">
    <property type="entry name" value="DNA POLYMERASE III SUBUNIT EPSILON"/>
    <property type="match status" value="1"/>
</dbReference>
<feature type="domain" description="Exonuclease" evidence="1">
    <location>
        <begin position="2"/>
        <end position="166"/>
    </location>
</feature>
<sequence>MNSICFDTETTGLHPNGSDPDEILTISIIGRDGSVLLDERFRPTVKTEWPHASAVNGIYPEDVADLPTIETAIPRLREIFAGADEVIGYNVGFDLGFLSAVGVRPREDARITDTMKEFTWFMGRRYKLVDAADHIGYEWTGRAHGSLADALATLAVQRWLEQWLVAE</sequence>
<gene>
    <name evidence="2" type="ORF">ERS852444_00780</name>
</gene>
<proteinExistence type="predicted"/>
<dbReference type="EMBL" id="CYXX01000004">
    <property type="protein sequence ID" value="CUM85144.1"/>
    <property type="molecule type" value="Genomic_DNA"/>
</dbReference>
<name>A0A173S3X0_9FIRM</name>
<dbReference type="GO" id="GO:0045004">
    <property type="term" value="P:DNA replication proofreading"/>
    <property type="evidence" value="ECO:0007669"/>
    <property type="project" value="TreeGrafter"/>
</dbReference>
<dbReference type="RefSeq" id="WP_055168038.1">
    <property type="nucleotide sequence ID" value="NZ_CYXX01000004.1"/>
</dbReference>